<evidence type="ECO:0000313" key="1">
    <source>
        <dbReference type="EMBL" id="KAH0862199.1"/>
    </source>
</evidence>
<sequence>MTDLIEVNTGRWNKDLVYETFAPGDADRIMLLKLTMNREDSVSWGFTKNGIYSTRSETLNQPQLSRLGSNRLLIPSNVTYVGTSWVSAQRNCGAAWILRDSQGSMVAHSRRSYSAINSGKEAHITTSTKDTREIMLSSFLSPSLHYTTSQISALLHKIEYWSLDHATNERNVAANMIAGSVATGHRYQSYIAPQGPAWLYSLLSLEARS</sequence>
<proteinExistence type="predicted"/>
<dbReference type="Proteomes" id="UP000824890">
    <property type="component" value="Unassembled WGS sequence"/>
</dbReference>
<evidence type="ECO:0008006" key="3">
    <source>
        <dbReference type="Google" id="ProtNLM"/>
    </source>
</evidence>
<gene>
    <name evidence="1" type="ORF">HID58_079410</name>
</gene>
<comment type="caution">
    <text evidence="1">The sequence shown here is derived from an EMBL/GenBank/DDBJ whole genome shotgun (WGS) entry which is preliminary data.</text>
</comment>
<keyword evidence="2" id="KW-1185">Reference proteome</keyword>
<protein>
    <recommendedName>
        <fullName evidence="3">RNase H type-1 domain-containing protein</fullName>
    </recommendedName>
</protein>
<evidence type="ECO:0000313" key="2">
    <source>
        <dbReference type="Proteomes" id="UP000824890"/>
    </source>
</evidence>
<accession>A0ABQ7Y393</accession>
<reference evidence="1 2" key="1">
    <citation type="submission" date="2021-05" db="EMBL/GenBank/DDBJ databases">
        <title>Genome Assembly of Synthetic Allotetraploid Brassica napus Reveals Homoeologous Exchanges between Subgenomes.</title>
        <authorList>
            <person name="Davis J.T."/>
        </authorList>
    </citation>
    <scope>NUCLEOTIDE SEQUENCE [LARGE SCALE GENOMIC DNA]</scope>
    <source>
        <strain evidence="2">cv. Da-Ae</strain>
        <tissue evidence="1">Seedling</tissue>
    </source>
</reference>
<name>A0ABQ7Y393_BRANA</name>
<dbReference type="EMBL" id="JAGKQM010000018">
    <property type="protein sequence ID" value="KAH0862199.1"/>
    <property type="molecule type" value="Genomic_DNA"/>
</dbReference>
<organism evidence="1 2">
    <name type="scientific">Brassica napus</name>
    <name type="common">Rape</name>
    <dbReference type="NCBI Taxonomy" id="3708"/>
    <lineage>
        <taxon>Eukaryota</taxon>
        <taxon>Viridiplantae</taxon>
        <taxon>Streptophyta</taxon>
        <taxon>Embryophyta</taxon>
        <taxon>Tracheophyta</taxon>
        <taxon>Spermatophyta</taxon>
        <taxon>Magnoliopsida</taxon>
        <taxon>eudicotyledons</taxon>
        <taxon>Gunneridae</taxon>
        <taxon>Pentapetalae</taxon>
        <taxon>rosids</taxon>
        <taxon>malvids</taxon>
        <taxon>Brassicales</taxon>
        <taxon>Brassicaceae</taxon>
        <taxon>Brassiceae</taxon>
        <taxon>Brassica</taxon>
    </lineage>
</organism>